<keyword evidence="1" id="KW-1133">Transmembrane helix</keyword>
<sequence length="100" mass="11374">MACLCCLLLPSILSRLFSCLPHSPLPNNGLCPLLSSSKALLVVSLPFFVLLSLLSMSSFFFKMVFFHLDSRLVMVMVGYLCFFFNYFYIFSGEFFRSSVI</sequence>
<dbReference type="Proteomes" id="UP000027120">
    <property type="component" value="Unassembled WGS sequence"/>
</dbReference>
<keyword evidence="4" id="KW-1185">Reference proteome</keyword>
<organism evidence="3 4">
    <name type="scientific">Citrus sinensis</name>
    <name type="common">Sweet orange</name>
    <name type="synonym">Citrus aurantium var. sinensis</name>
    <dbReference type="NCBI Taxonomy" id="2711"/>
    <lineage>
        <taxon>Eukaryota</taxon>
        <taxon>Viridiplantae</taxon>
        <taxon>Streptophyta</taxon>
        <taxon>Embryophyta</taxon>
        <taxon>Tracheophyta</taxon>
        <taxon>Spermatophyta</taxon>
        <taxon>Magnoliopsida</taxon>
        <taxon>eudicotyledons</taxon>
        <taxon>Gunneridae</taxon>
        <taxon>Pentapetalae</taxon>
        <taxon>rosids</taxon>
        <taxon>malvids</taxon>
        <taxon>Sapindales</taxon>
        <taxon>Rutaceae</taxon>
        <taxon>Aurantioideae</taxon>
        <taxon>Citrus</taxon>
    </lineage>
</organism>
<keyword evidence="1" id="KW-0472">Membrane</keyword>
<evidence type="ECO:0000256" key="2">
    <source>
        <dbReference type="SAM" id="SignalP"/>
    </source>
</evidence>
<feature type="signal peptide" evidence="2">
    <location>
        <begin position="1"/>
        <end position="18"/>
    </location>
</feature>
<feature type="transmembrane region" description="Helical" evidence="1">
    <location>
        <begin position="72"/>
        <end position="90"/>
    </location>
</feature>
<protein>
    <submittedName>
        <fullName evidence="3">Uncharacterized protein</fullName>
    </submittedName>
</protein>
<name>A0A067GLR0_CITSI</name>
<gene>
    <name evidence="3" type="ORF">CISIN_1g034228mg</name>
</gene>
<dbReference type="AlphaFoldDB" id="A0A067GLR0"/>
<evidence type="ECO:0000313" key="4">
    <source>
        <dbReference type="Proteomes" id="UP000027120"/>
    </source>
</evidence>
<reference evidence="3 4" key="1">
    <citation type="submission" date="2014-04" db="EMBL/GenBank/DDBJ databases">
        <authorList>
            <consortium name="International Citrus Genome Consortium"/>
            <person name="Gmitter F."/>
            <person name="Chen C."/>
            <person name="Farmerie W."/>
            <person name="Harkins T."/>
            <person name="Desany B."/>
            <person name="Mohiuddin M."/>
            <person name="Kodira C."/>
            <person name="Borodovsky M."/>
            <person name="Lomsadze A."/>
            <person name="Burns P."/>
            <person name="Jenkins J."/>
            <person name="Prochnik S."/>
            <person name="Shu S."/>
            <person name="Chapman J."/>
            <person name="Pitluck S."/>
            <person name="Schmutz J."/>
            <person name="Rokhsar D."/>
        </authorList>
    </citation>
    <scope>NUCLEOTIDE SEQUENCE</scope>
</reference>
<keyword evidence="1" id="KW-0812">Transmembrane</keyword>
<evidence type="ECO:0000256" key="1">
    <source>
        <dbReference type="SAM" id="Phobius"/>
    </source>
</evidence>
<dbReference type="EMBL" id="KK784881">
    <property type="protein sequence ID" value="KDO76367.1"/>
    <property type="molecule type" value="Genomic_DNA"/>
</dbReference>
<accession>A0A067GLR0</accession>
<feature type="chain" id="PRO_5001641185" evidence="2">
    <location>
        <begin position="19"/>
        <end position="100"/>
    </location>
</feature>
<evidence type="ECO:0000313" key="3">
    <source>
        <dbReference type="EMBL" id="KDO76367.1"/>
    </source>
</evidence>
<feature type="transmembrane region" description="Helical" evidence="1">
    <location>
        <begin position="42"/>
        <end position="65"/>
    </location>
</feature>
<proteinExistence type="predicted"/>
<keyword evidence="2" id="KW-0732">Signal</keyword>